<proteinExistence type="predicted"/>
<evidence type="ECO:0000313" key="1">
    <source>
        <dbReference type="EMBL" id="KNF04831.1"/>
    </source>
</evidence>
<dbReference type="Proteomes" id="UP000054564">
    <property type="component" value="Unassembled WGS sequence"/>
</dbReference>
<name>A0A0L0VZY2_9BASI</name>
<dbReference type="EMBL" id="AJIL01000010">
    <property type="protein sequence ID" value="KNF04831.1"/>
    <property type="molecule type" value="Genomic_DNA"/>
</dbReference>
<sequence length="874" mass="98624">MLTSLLPAYCGLSLNSFACRPNVHRQRINIATLLVHALGDQVSEEVLGSTSKVKGAPQTYPTRHERYHHQQRSIKMLLSISKVHLLISALCCWNFGALARPSMLAGENHGFEPLVDEYSERRLSDMIAGFQEALEGGSTSNHKRRFENGPPFLLEAQSSTIPSGQDSSTWHDRTKRLRTHPHADSDSWAPLSGIPRDMLVRSASGSGGTGAQHHQSELHQPVNVTPSEGAGSKSSLYSLSPTPSAAYPSLGIHGILQEEIRDLQLASYHLLESVTQDDYLGSIIADANYPDVRDTSTDPGSVVVGQSLESTYHSYHKPLNVKDSAGHSEIIPNILESNADTHKKIDCPIRWLENLRASLNDRFEKLETINNPSFNTLRLSSLPDELINQQFLENQVQHFFSHMKNTMNKYPLGSQSWQKYKMDGLPASKILIPNSDDLFIQVLGENVWVEQNTESLKNNLKSIIKWLTTINTAVLQLLSSGELMEIDSFSNAQLLNWFFGQAFEPKKSYPVFGIVDKKLNLNPGEEFGLIQKILLAQLSRNKPEEYSFEASIMIMSSFYKERRPKLWKYIRTHHETNVSISPIEKLALITCKAVDSCITSVAKQTPTFTNPKTLGQFKIVDFSTFPATMKPQRFLFDRVDPSVKPLMDLVILGSSNFMSRPLIKVKGLPMQFHQSTLDCSENGICKWRIRITEGDQNQFTCQSFSGKLNILATNSRICHKEIITQLSCKGKNLPQNLLDSFDEWYHNILCGDGGKILPIIGDVECPLPKLQHSDFNEVQIHLIEEYFNAKKAYEKSVWVAISLLGYWYTKFHPNLFFPTVDEYWNSMIRSLRPKMKRSSGYSLANYDKQGNYVGRQYKLANKTCSTDNHVSMTI</sequence>
<dbReference type="AlphaFoldDB" id="A0A0L0VZY2"/>
<comment type="caution">
    <text evidence="1">The sequence shown here is derived from an EMBL/GenBank/DDBJ whole genome shotgun (WGS) entry which is preliminary data.</text>
</comment>
<reference evidence="2" key="1">
    <citation type="submission" date="2014-03" db="EMBL/GenBank/DDBJ databases">
        <title>The Genome Sequence of Puccinia striiformis f. sp. tritici PST-78.</title>
        <authorList>
            <consortium name="The Broad Institute Genome Sequencing Platform"/>
            <person name="Cuomo C."/>
            <person name="Hulbert S."/>
            <person name="Chen X."/>
            <person name="Walker B."/>
            <person name="Young S.K."/>
            <person name="Zeng Q."/>
            <person name="Gargeya S."/>
            <person name="Fitzgerald M."/>
            <person name="Haas B."/>
            <person name="Abouelleil A."/>
            <person name="Alvarado L."/>
            <person name="Arachchi H.M."/>
            <person name="Berlin A.M."/>
            <person name="Chapman S.B."/>
            <person name="Goldberg J."/>
            <person name="Griggs A."/>
            <person name="Gujja S."/>
            <person name="Hansen M."/>
            <person name="Howarth C."/>
            <person name="Imamovic A."/>
            <person name="Larimer J."/>
            <person name="McCowan C."/>
            <person name="Montmayeur A."/>
            <person name="Murphy C."/>
            <person name="Neiman D."/>
            <person name="Pearson M."/>
            <person name="Priest M."/>
            <person name="Roberts A."/>
            <person name="Saif S."/>
            <person name="Shea T."/>
            <person name="Sisk P."/>
            <person name="Sykes S."/>
            <person name="Wortman J."/>
            <person name="Nusbaum C."/>
            <person name="Birren B."/>
        </authorList>
    </citation>
    <scope>NUCLEOTIDE SEQUENCE [LARGE SCALE GENOMIC DNA]</scope>
    <source>
        <strain evidence="2">race PST-78</strain>
    </source>
</reference>
<keyword evidence="2" id="KW-1185">Reference proteome</keyword>
<evidence type="ECO:0000313" key="2">
    <source>
        <dbReference type="Proteomes" id="UP000054564"/>
    </source>
</evidence>
<dbReference type="OrthoDB" id="2513962at2759"/>
<gene>
    <name evidence="1" type="ORF">PSTG_01887</name>
</gene>
<organism evidence="1 2">
    <name type="scientific">Puccinia striiformis f. sp. tritici PST-78</name>
    <dbReference type="NCBI Taxonomy" id="1165861"/>
    <lineage>
        <taxon>Eukaryota</taxon>
        <taxon>Fungi</taxon>
        <taxon>Dikarya</taxon>
        <taxon>Basidiomycota</taxon>
        <taxon>Pucciniomycotina</taxon>
        <taxon>Pucciniomycetes</taxon>
        <taxon>Pucciniales</taxon>
        <taxon>Pucciniaceae</taxon>
        <taxon>Puccinia</taxon>
    </lineage>
</organism>
<protein>
    <submittedName>
        <fullName evidence="1">Uncharacterized protein</fullName>
    </submittedName>
</protein>
<accession>A0A0L0VZY2</accession>